<dbReference type="Pfam" id="PF01627">
    <property type="entry name" value="Hpt"/>
    <property type="match status" value="1"/>
</dbReference>
<name>A0A1G8S896_9PSED</name>
<keyword evidence="2" id="KW-0597">Phosphoprotein</keyword>
<evidence type="ECO:0000256" key="1">
    <source>
        <dbReference type="ARBA" id="ARBA00023012"/>
    </source>
</evidence>
<dbReference type="Proteomes" id="UP000182894">
    <property type="component" value="Unassembled WGS sequence"/>
</dbReference>
<gene>
    <name evidence="4" type="ORF">SAMN05216605_12452</name>
</gene>
<feature type="domain" description="HPt" evidence="3">
    <location>
        <begin position="18"/>
        <end position="122"/>
    </location>
</feature>
<dbReference type="CDD" id="cd00088">
    <property type="entry name" value="HPT"/>
    <property type="match status" value="1"/>
</dbReference>
<evidence type="ECO:0000313" key="4">
    <source>
        <dbReference type="EMBL" id="SDJ25391.1"/>
    </source>
</evidence>
<evidence type="ECO:0000313" key="5">
    <source>
        <dbReference type="Proteomes" id="UP000182894"/>
    </source>
</evidence>
<sequence>MSEEHVDMSVLGTLREVMESEYPSLLDVFIKDSEKRVRALNQLIRTPGFSAESAAQLQPLGMMAHSFKGSSSNMGATRLTELCRLLEELARNQSAANGAAVNQLVQAITDEFSVVRDLFDVELQACTLR</sequence>
<dbReference type="GO" id="GO:0000160">
    <property type="term" value="P:phosphorelay signal transduction system"/>
    <property type="evidence" value="ECO:0007669"/>
    <property type="project" value="UniProtKB-KW"/>
</dbReference>
<keyword evidence="5" id="KW-1185">Reference proteome</keyword>
<reference evidence="5" key="1">
    <citation type="submission" date="2016-10" db="EMBL/GenBank/DDBJ databases">
        <authorList>
            <person name="Varghese N."/>
            <person name="Submissions S."/>
        </authorList>
    </citation>
    <scope>NUCLEOTIDE SEQUENCE [LARGE SCALE GENOMIC DNA]</scope>
    <source>
        <strain evidence="5">ATCC 700689</strain>
    </source>
</reference>
<feature type="modified residue" description="Phosphohistidine" evidence="2">
    <location>
        <position position="65"/>
    </location>
</feature>
<protein>
    <submittedName>
        <fullName evidence="4">Hpt domain-containing protein</fullName>
    </submittedName>
</protein>
<dbReference type="InterPro" id="IPR008207">
    <property type="entry name" value="Sig_transdc_His_kin_Hpt_dom"/>
</dbReference>
<keyword evidence="1" id="KW-0902">Two-component regulatory system</keyword>
<dbReference type="Gene3D" id="1.20.120.160">
    <property type="entry name" value="HPT domain"/>
    <property type="match status" value="1"/>
</dbReference>
<dbReference type="PROSITE" id="PS50894">
    <property type="entry name" value="HPT"/>
    <property type="match status" value="1"/>
</dbReference>
<evidence type="ECO:0000259" key="3">
    <source>
        <dbReference type="PROSITE" id="PS50894"/>
    </source>
</evidence>
<evidence type="ECO:0000256" key="2">
    <source>
        <dbReference type="PROSITE-ProRule" id="PRU00110"/>
    </source>
</evidence>
<organism evidence="4 5">
    <name type="scientific">Pseudomonas abietaniphila</name>
    <dbReference type="NCBI Taxonomy" id="89065"/>
    <lineage>
        <taxon>Bacteria</taxon>
        <taxon>Pseudomonadati</taxon>
        <taxon>Pseudomonadota</taxon>
        <taxon>Gammaproteobacteria</taxon>
        <taxon>Pseudomonadales</taxon>
        <taxon>Pseudomonadaceae</taxon>
        <taxon>Pseudomonas</taxon>
    </lineage>
</organism>
<accession>A0A1G8S896</accession>
<dbReference type="AlphaFoldDB" id="A0A1G8S896"/>
<proteinExistence type="predicted"/>
<dbReference type="InterPro" id="IPR036641">
    <property type="entry name" value="HPT_dom_sf"/>
</dbReference>
<dbReference type="STRING" id="89065.SAMN05216605_12452"/>
<dbReference type="EMBL" id="FNCO01000024">
    <property type="protein sequence ID" value="SDJ25391.1"/>
    <property type="molecule type" value="Genomic_DNA"/>
</dbReference>
<dbReference type="SUPFAM" id="SSF47226">
    <property type="entry name" value="Histidine-containing phosphotransfer domain, HPT domain"/>
    <property type="match status" value="1"/>
</dbReference>
<dbReference type="GO" id="GO:0004672">
    <property type="term" value="F:protein kinase activity"/>
    <property type="evidence" value="ECO:0007669"/>
    <property type="project" value="UniProtKB-ARBA"/>
</dbReference>